<proteinExistence type="predicted"/>
<accession>A0ABP7N7P7</accession>
<name>A0ABP7N7P7_9BACT</name>
<evidence type="ECO:0000259" key="1">
    <source>
        <dbReference type="PROSITE" id="PS51186"/>
    </source>
</evidence>
<dbReference type="InterPro" id="IPR016181">
    <property type="entry name" value="Acyl_CoA_acyltransferase"/>
</dbReference>
<keyword evidence="3" id="KW-1185">Reference proteome</keyword>
<reference evidence="3" key="1">
    <citation type="journal article" date="2019" name="Int. J. Syst. Evol. Microbiol.">
        <title>The Global Catalogue of Microorganisms (GCM) 10K type strain sequencing project: providing services to taxonomists for standard genome sequencing and annotation.</title>
        <authorList>
            <consortium name="The Broad Institute Genomics Platform"/>
            <consortium name="The Broad Institute Genome Sequencing Center for Infectious Disease"/>
            <person name="Wu L."/>
            <person name="Ma J."/>
        </authorList>
    </citation>
    <scope>NUCLEOTIDE SEQUENCE [LARGE SCALE GENOMIC DNA]</scope>
    <source>
        <strain evidence="3">JCM 17214</strain>
    </source>
</reference>
<dbReference type="Gene3D" id="3.40.630.30">
    <property type="match status" value="1"/>
</dbReference>
<sequence>MVPNGFQAVPKPFQTVPRQFPSMPKPVATVPAIFPLPYLSPSYPPTLPIPMPTPAPHHPVPVLETARLWLRGYSPADLPAFLAMFQQPDFYRYLTGKPMSEEDCWSTLMRSAGHWTLRGYGFWAVEEKATGRFIGSVGFVDRKRTIEPAIGEAPEIGWVLDAATHGRGYATEAVRAVQAWGDAHFRGARTVCLMHPDNGASRRIAEKFGYREYARTTYHDEPAVLLERLAQPTRP</sequence>
<gene>
    <name evidence="2" type="ORF">GCM10022406_24240</name>
</gene>
<feature type="domain" description="N-acetyltransferase" evidence="1">
    <location>
        <begin position="68"/>
        <end position="231"/>
    </location>
</feature>
<evidence type="ECO:0000313" key="2">
    <source>
        <dbReference type="EMBL" id="GAA3939242.1"/>
    </source>
</evidence>
<dbReference type="SUPFAM" id="SSF55729">
    <property type="entry name" value="Acyl-CoA N-acyltransferases (Nat)"/>
    <property type="match status" value="1"/>
</dbReference>
<evidence type="ECO:0000313" key="3">
    <source>
        <dbReference type="Proteomes" id="UP001499909"/>
    </source>
</evidence>
<dbReference type="PROSITE" id="PS51186">
    <property type="entry name" value="GNAT"/>
    <property type="match status" value="1"/>
</dbReference>
<dbReference type="Proteomes" id="UP001499909">
    <property type="component" value="Unassembled WGS sequence"/>
</dbReference>
<dbReference type="Pfam" id="PF13302">
    <property type="entry name" value="Acetyltransf_3"/>
    <property type="match status" value="1"/>
</dbReference>
<dbReference type="InterPro" id="IPR000182">
    <property type="entry name" value="GNAT_dom"/>
</dbReference>
<comment type="caution">
    <text evidence="2">The sequence shown here is derived from an EMBL/GenBank/DDBJ whole genome shotgun (WGS) entry which is preliminary data.</text>
</comment>
<dbReference type="InterPro" id="IPR051531">
    <property type="entry name" value="N-acetyltransferase"/>
</dbReference>
<organism evidence="2 3">
    <name type="scientific">Hymenobacter algoricola</name>
    <dbReference type="NCBI Taxonomy" id="486267"/>
    <lineage>
        <taxon>Bacteria</taxon>
        <taxon>Pseudomonadati</taxon>
        <taxon>Bacteroidota</taxon>
        <taxon>Cytophagia</taxon>
        <taxon>Cytophagales</taxon>
        <taxon>Hymenobacteraceae</taxon>
        <taxon>Hymenobacter</taxon>
    </lineage>
</organism>
<dbReference type="PANTHER" id="PTHR43792">
    <property type="entry name" value="GNAT FAMILY, PUTATIVE (AFU_ORTHOLOGUE AFUA_3G00765)-RELATED-RELATED"/>
    <property type="match status" value="1"/>
</dbReference>
<dbReference type="PANTHER" id="PTHR43792:SF1">
    <property type="entry name" value="N-ACETYLTRANSFERASE DOMAIN-CONTAINING PROTEIN"/>
    <property type="match status" value="1"/>
</dbReference>
<dbReference type="EMBL" id="BAABDH010000040">
    <property type="protein sequence ID" value="GAA3939242.1"/>
    <property type="molecule type" value="Genomic_DNA"/>
</dbReference>
<protein>
    <recommendedName>
        <fullName evidence="1">N-acetyltransferase domain-containing protein</fullName>
    </recommendedName>
</protein>